<protein>
    <recommendedName>
        <fullName evidence="4">NADP-dependent oxidoreductase domain-containing protein</fullName>
    </recommendedName>
</protein>
<keyword evidence="1" id="KW-0560">Oxidoreductase</keyword>
<dbReference type="EMBL" id="JADOXO010000305">
    <property type="protein sequence ID" value="KAF9806898.1"/>
    <property type="molecule type" value="Genomic_DNA"/>
</dbReference>
<organism evidence="5 6">
    <name type="scientific">Rhodonia placenta</name>
    <dbReference type="NCBI Taxonomy" id="104341"/>
    <lineage>
        <taxon>Eukaryota</taxon>
        <taxon>Fungi</taxon>
        <taxon>Dikarya</taxon>
        <taxon>Basidiomycota</taxon>
        <taxon>Agaricomycotina</taxon>
        <taxon>Agaricomycetes</taxon>
        <taxon>Polyporales</taxon>
        <taxon>Adustoporiaceae</taxon>
        <taxon>Rhodonia</taxon>
    </lineage>
</organism>
<dbReference type="InterPro" id="IPR036812">
    <property type="entry name" value="NAD(P)_OxRdtase_dom_sf"/>
</dbReference>
<evidence type="ECO:0000313" key="5">
    <source>
        <dbReference type="EMBL" id="KAF9806898.1"/>
    </source>
</evidence>
<dbReference type="Pfam" id="PF00248">
    <property type="entry name" value="Aldo_ket_red"/>
    <property type="match status" value="1"/>
</dbReference>
<dbReference type="Gene3D" id="3.20.20.100">
    <property type="entry name" value="NADP-dependent oxidoreductase domain"/>
    <property type="match status" value="1"/>
</dbReference>
<dbReference type="AlphaFoldDB" id="A0A8H7NWF4"/>
<accession>A0A8H7NWF4</accession>
<comment type="similarity">
    <text evidence="2">Belongs to the aldo/keto reductase family. Aldo/keto reductase 2 subfamily.</text>
</comment>
<feature type="region of interest" description="Disordered" evidence="3">
    <location>
        <begin position="106"/>
        <end position="132"/>
    </location>
</feature>
<reference evidence="5" key="2">
    <citation type="journal article" name="Front. Microbiol.">
        <title>Degradative Capacity of Two Strains of Rhodonia placenta: From Phenotype to Genotype.</title>
        <authorList>
            <person name="Kolle M."/>
            <person name="Horta M.A.C."/>
            <person name="Nowrousian M."/>
            <person name="Ohm R.A."/>
            <person name="Benz J.P."/>
            <person name="Pilgard A."/>
        </authorList>
    </citation>
    <scope>NUCLEOTIDE SEQUENCE</scope>
    <source>
        <strain evidence="5">FPRL280</strain>
    </source>
</reference>
<sequence>MQHRGGRPAPPRRTEEGAVPGAHSSGGRRRHCSDSSHRARESLTRPRGWSQKPTRTRASRATPFVVYQGAWSILKRDFEREIIPMACEEGMALAPWNVLAAGRIRTDEEEERRRETGELGRRTASDEWERTPDQRKVCQALEKVAQEVGAPSVTSVAIAYVMQKMPYAFPIVCGHKVEHLMDNIAALDVALSPAQIAYLKDVLPFDSGFPISMIVNGSEFIAVYNASGHFDKWPTQQAIRPAEQ</sequence>
<proteinExistence type="inferred from homology"/>
<comment type="caution">
    <text evidence="5">The sequence shown here is derived from an EMBL/GenBank/DDBJ whole genome shotgun (WGS) entry which is preliminary data.</text>
</comment>
<name>A0A8H7NWF4_9APHY</name>
<dbReference type="SUPFAM" id="SSF51430">
    <property type="entry name" value="NAD(P)-linked oxidoreductase"/>
    <property type="match status" value="1"/>
</dbReference>
<dbReference type="GO" id="GO:0016491">
    <property type="term" value="F:oxidoreductase activity"/>
    <property type="evidence" value="ECO:0007669"/>
    <property type="project" value="UniProtKB-KW"/>
</dbReference>
<dbReference type="Proteomes" id="UP000639403">
    <property type="component" value="Unassembled WGS sequence"/>
</dbReference>
<evidence type="ECO:0000256" key="1">
    <source>
        <dbReference type="ARBA" id="ARBA00023002"/>
    </source>
</evidence>
<dbReference type="PANTHER" id="PTHR43364:SF2">
    <property type="entry name" value="ARYL-ALCOHOL DEHYDROGENASE AAD10-RELATED"/>
    <property type="match status" value="1"/>
</dbReference>
<evidence type="ECO:0000256" key="2">
    <source>
        <dbReference type="ARBA" id="ARBA00038157"/>
    </source>
</evidence>
<feature type="domain" description="NADP-dependent oxidoreductase" evidence="4">
    <location>
        <begin position="60"/>
        <end position="202"/>
    </location>
</feature>
<feature type="region of interest" description="Disordered" evidence="3">
    <location>
        <begin position="1"/>
        <end position="59"/>
    </location>
</feature>
<gene>
    <name evidence="5" type="ORF">IEO21_08482</name>
</gene>
<reference evidence="5" key="1">
    <citation type="submission" date="2020-11" db="EMBL/GenBank/DDBJ databases">
        <authorList>
            <person name="Koelle M."/>
            <person name="Horta M.A.C."/>
            <person name="Nowrousian M."/>
            <person name="Ohm R.A."/>
            <person name="Benz P."/>
            <person name="Pilgard A."/>
        </authorList>
    </citation>
    <scope>NUCLEOTIDE SEQUENCE</scope>
    <source>
        <strain evidence="5">FPRL280</strain>
    </source>
</reference>
<evidence type="ECO:0000256" key="3">
    <source>
        <dbReference type="SAM" id="MobiDB-lite"/>
    </source>
</evidence>
<evidence type="ECO:0000259" key="4">
    <source>
        <dbReference type="Pfam" id="PF00248"/>
    </source>
</evidence>
<feature type="compositionally biased region" description="Basic and acidic residues" evidence="3">
    <location>
        <begin position="111"/>
        <end position="132"/>
    </location>
</feature>
<evidence type="ECO:0000313" key="6">
    <source>
        <dbReference type="Proteomes" id="UP000639403"/>
    </source>
</evidence>
<dbReference type="InterPro" id="IPR050523">
    <property type="entry name" value="AKR_Detox_Biosynth"/>
</dbReference>
<feature type="compositionally biased region" description="Basic and acidic residues" evidence="3">
    <location>
        <begin position="32"/>
        <end position="44"/>
    </location>
</feature>
<dbReference type="InterPro" id="IPR023210">
    <property type="entry name" value="NADP_OxRdtase_dom"/>
</dbReference>
<dbReference type="PANTHER" id="PTHR43364">
    <property type="entry name" value="NADH-SPECIFIC METHYLGLYOXAL REDUCTASE-RELATED"/>
    <property type="match status" value="1"/>
</dbReference>